<dbReference type="InterPro" id="IPR029061">
    <property type="entry name" value="THDP-binding"/>
</dbReference>
<evidence type="ECO:0000256" key="2">
    <source>
        <dbReference type="ARBA" id="ARBA00023002"/>
    </source>
</evidence>
<dbReference type="InterPro" id="IPR001017">
    <property type="entry name" value="DH_E1"/>
</dbReference>
<dbReference type="AlphaFoldDB" id="A0A8S9S148"/>
<name>A0A8S9S148_BRACR</name>
<feature type="domain" description="Dehydrogenase E1 component" evidence="4">
    <location>
        <begin position="221"/>
        <end position="365"/>
    </location>
</feature>
<evidence type="ECO:0000256" key="1">
    <source>
        <dbReference type="ARBA" id="ARBA00001964"/>
    </source>
</evidence>
<dbReference type="EMBL" id="QGKX02000088">
    <property type="protein sequence ID" value="KAF3586092.1"/>
    <property type="molecule type" value="Genomic_DNA"/>
</dbReference>
<evidence type="ECO:0000313" key="5">
    <source>
        <dbReference type="EMBL" id="KAF3586092.1"/>
    </source>
</evidence>
<protein>
    <recommendedName>
        <fullName evidence="4">Dehydrogenase E1 component domain-containing protein</fullName>
    </recommendedName>
</protein>
<evidence type="ECO:0000259" key="4">
    <source>
        <dbReference type="Pfam" id="PF00676"/>
    </source>
</evidence>
<dbReference type="Gene3D" id="3.40.50.970">
    <property type="match status" value="2"/>
</dbReference>
<dbReference type="PANTHER" id="PTHR11516:SF56">
    <property type="entry name" value="PYRUVATE DEHYDROGENASE E1 COMPONENT SUBUNIT ALPHA-2, MITOCHONDRIAL"/>
    <property type="match status" value="1"/>
</dbReference>
<comment type="caution">
    <text evidence="5">The sequence shown here is derived from an EMBL/GenBank/DDBJ whole genome shotgun (WGS) entry which is preliminary data.</text>
</comment>
<dbReference type="Proteomes" id="UP000712600">
    <property type="component" value="Unassembled WGS sequence"/>
</dbReference>
<organism evidence="5 6">
    <name type="scientific">Brassica cretica</name>
    <name type="common">Mustard</name>
    <dbReference type="NCBI Taxonomy" id="69181"/>
    <lineage>
        <taxon>Eukaryota</taxon>
        <taxon>Viridiplantae</taxon>
        <taxon>Streptophyta</taxon>
        <taxon>Embryophyta</taxon>
        <taxon>Tracheophyta</taxon>
        <taxon>Spermatophyta</taxon>
        <taxon>Magnoliopsida</taxon>
        <taxon>eudicotyledons</taxon>
        <taxon>Gunneridae</taxon>
        <taxon>Pentapetalae</taxon>
        <taxon>rosids</taxon>
        <taxon>malvids</taxon>
        <taxon>Brassicales</taxon>
        <taxon>Brassicaceae</taxon>
        <taxon>Brassiceae</taxon>
        <taxon>Brassica</taxon>
    </lineage>
</organism>
<evidence type="ECO:0000313" key="6">
    <source>
        <dbReference type="Proteomes" id="UP000712600"/>
    </source>
</evidence>
<dbReference type="SUPFAM" id="SSF52518">
    <property type="entry name" value="Thiamin diphosphate-binding fold (THDP-binding)"/>
    <property type="match status" value="1"/>
</dbReference>
<dbReference type="CDD" id="cd02000">
    <property type="entry name" value="TPP_E1_PDC_ADC_BCADC"/>
    <property type="match status" value="1"/>
</dbReference>
<keyword evidence="3" id="KW-0786">Thiamine pyrophosphate</keyword>
<dbReference type="InterPro" id="IPR050642">
    <property type="entry name" value="PDH_E1_Alpha_Subunit"/>
</dbReference>
<feature type="domain" description="Dehydrogenase E1 component" evidence="4">
    <location>
        <begin position="90"/>
        <end position="210"/>
    </location>
</feature>
<sequence length="394" mass="44122">MLLCITILHLPTKSFNLLTPKKETFQTKSENGVITTLSPIHHRFTSLPPPLRFDRPNLDHNRNGRPFHRPPMRRSLTLRGDLIPGDPLLLPRMEIAADSLYKSKLIRGFCHLYDGQEALAVGMEAAITKKDAIITSYRDHCTFLGRGGELVDAFSELMGRMRGCSSGKGGSMHFYKKDASFYGGHGIVGAQIPLGCCLAFAQKYSKEENFESLIEFDDVDGMGTATWRSAKSPAYFKRGDYVPGLKVDGMDVLAVKQACKFAKEHALKNGPILSLLNPQSSFLFILEMDTYRYHGHSMSDPGSTYRTRDEVSGVRQVRDPIERVRKLLLSHDIATEKELKDIEKEVRKEVDDAVAQAKESPVPEPSELFTNMYMKDCGVESFGADRKELKVTLA</sequence>
<proteinExistence type="predicted"/>
<dbReference type="PANTHER" id="PTHR11516">
    <property type="entry name" value="PYRUVATE DEHYDROGENASE E1 COMPONENT, ALPHA SUBUNIT BACTERIAL AND ORGANELLAR"/>
    <property type="match status" value="1"/>
</dbReference>
<dbReference type="GO" id="GO:0004739">
    <property type="term" value="F:pyruvate dehydrogenase (acetyl-transferring) activity"/>
    <property type="evidence" value="ECO:0007669"/>
    <property type="project" value="TreeGrafter"/>
</dbReference>
<reference evidence="5" key="1">
    <citation type="submission" date="2019-12" db="EMBL/GenBank/DDBJ databases">
        <title>Genome sequencing and annotation of Brassica cretica.</title>
        <authorList>
            <person name="Studholme D.J."/>
            <person name="Sarris P."/>
        </authorList>
    </citation>
    <scope>NUCLEOTIDE SEQUENCE</scope>
    <source>
        <strain evidence="5">PFS-109/04</strain>
        <tissue evidence="5">Leaf</tissue>
    </source>
</reference>
<evidence type="ECO:0000256" key="3">
    <source>
        <dbReference type="ARBA" id="ARBA00023052"/>
    </source>
</evidence>
<keyword evidence="2" id="KW-0560">Oxidoreductase</keyword>
<dbReference type="GO" id="GO:0006086">
    <property type="term" value="P:pyruvate decarboxylation to acetyl-CoA"/>
    <property type="evidence" value="ECO:0007669"/>
    <property type="project" value="TreeGrafter"/>
</dbReference>
<accession>A0A8S9S148</accession>
<gene>
    <name evidence="5" type="ORF">F2Q69_00027480</name>
</gene>
<dbReference type="Pfam" id="PF00676">
    <property type="entry name" value="E1_dh"/>
    <property type="match status" value="2"/>
</dbReference>
<comment type="cofactor">
    <cofactor evidence="1">
        <name>thiamine diphosphate</name>
        <dbReference type="ChEBI" id="CHEBI:58937"/>
    </cofactor>
</comment>